<sequence>MSIKFTSAFILIILLLGFLGSYIASSFSEMHEARRGQTANVELASDHQSDVHVERRGHTA</sequence>
<evidence type="ECO:0000256" key="1">
    <source>
        <dbReference type="SAM" id="MobiDB-lite"/>
    </source>
</evidence>
<organism evidence="2 3">
    <name type="scientific">Bacillus atrophaeus (strain 1942)</name>
    <dbReference type="NCBI Taxonomy" id="720555"/>
    <lineage>
        <taxon>Bacteria</taxon>
        <taxon>Bacillati</taxon>
        <taxon>Bacillota</taxon>
        <taxon>Bacilli</taxon>
        <taxon>Bacillales</taxon>
        <taxon>Bacillaceae</taxon>
        <taxon>Bacillus</taxon>
    </lineage>
</organism>
<accession>A0ABM5LWP6</accession>
<feature type="compositionally biased region" description="Basic and acidic residues" evidence="1">
    <location>
        <begin position="44"/>
        <end position="60"/>
    </location>
</feature>
<dbReference type="RefSeq" id="WP_003328656.1">
    <property type="nucleotide sequence ID" value="NC_014639.1"/>
</dbReference>
<evidence type="ECO:0000313" key="2">
    <source>
        <dbReference type="EMBL" id="ADP32285.1"/>
    </source>
</evidence>
<protein>
    <submittedName>
        <fullName evidence="2">Uncharacterized protein</fullName>
    </submittedName>
</protein>
<name>A0ABM5LWP6_BACA1</name>
<proteinExistence type="predicted"/>
<feature type="region of interest" description="Disordered" evidence="1">
    <location>
        <begin position="38"/>
        <end position="60"/>
    </location>
</feature>
<keyword evidence="3" id="KW-1185">Reference proteome</keyword>
<evidence type="ECO:0000313" key="3">
    <source>
        <dbReference type="Proteomes" id="UP000006867"/>
    </source>
</evidence>
<dbReference type="Proteomes" id="UP000006867">
    <property type="component" value="Chromosome"/>
</dbReference>
<reference evidence="2 3" key="1">
    <citation type="journal article" date="2011" name="Front. Microbiol.">
        <title>Genomic signatures of strain selection and enhancement in Bacillus atrophaeus var. globigii, a historical biowarfare simulant.</title>
        <authorList>
            <person name="Gibbons H.S."/>
            <person name="Broomall S.M."/>
            <person name="McNew L.A."/>
            <person name="Daligault H."/>
            <person name="Chapman C."/>
            <person name="Bruce D."/>
            <person name="Karavis M."/>
            <person name="Krepps M."/>
            <person name="McGregor P.A."/>
            <person name="Hong C."/>
            <person name="Park K.H."/>
            <person name="Akmal A."/>
            <person name="Feldman A."/>
            <person name="Lin J.S."/>
            <person name="Chang W.E."/>
            <person name="Higgs B.W."/>
            <person name="Demirev P."/>
            <person name="Lindquist J."/>
            <person name="Liem A."/>
            <person name="Fochler E."/>
            <person name="Read T.D."/>
            <person name="Tapia R."/>
            <person name="Johnson S."/>
            <person name="Bishop-Lilly K.A."/>
            <person name="Detter C."/>
            <person name="Han C."/>
            <person name="Sozhamannan S."/>
            <person name="Rosenzweig C.N."/>
            <person name="Skowronski E.W."/>
        </authorList>
    </citation>
    <scope>NUCLEOTIDE SEQUENCE [LARGE SCALE GENOMIC DNA]</scope>
    <source>
        <strain evidence="2 3">1942</strain>
    </source>
</reference>
<dbReference type="EMBL" id="CP002207">
    <property type="protein sequence ID" value="ADP32285.1"/>
    <property type="molecule type" value="Genomic_DNA"/>
</dbReference>
<gene>
    <name evidence="2" type="ordered locus">BATR1942_06665</name>
</gene>